<reference evidence="3 4" key="1">
    <citation type="submission" date="2020-07" db="EMBL/GenBank/DDBJ databases">
        <title>Genomic Encyclopedia of Type Strains, Phase IV (KMG-IV): sequencing the most valuable type-strain genomes for metagenomic binning, comparative biology and taxonomic classification.</title>
        <authorList>
            <person name="Goeker M."/>
        </authorList>
    </citation>
    <scope>NUCLEOTIDE SEQUENCE [LARGE SCALE GENOMIC DNA]</scope>
    <source>
        <strain evidence="3 4">DSM 45533</strain>
    </source>
</reference>
<evidence type="ECO:0000259" key="2">
    <source>
        <dbReference type="Pfam" id="PF07859"/>
    </source>
</evidence>
<dbReference type="RefSeq" id="WP_181610777.1">
    <property type="nucleotide sequence ID" value="NZ_BAABAM010000002.1"/>
</dbReference>
<comment type="caution">
    <text evidence="3">The sequence shown here is derived from an EMBL/GenBank/DDBJ whole genome shotgun (WGS) entry which is preliminary data.</text>
</comment>
<evidence type="ECO:0000313" key="3">
    <source>
        <dbReference type="EMBL" id="MBA2892042.1"/>
    </source>
</evidence>
<dbReference type="Pfam" id="PF07859">
    <property type="entry name" value="Abhydrolase_3"/>
    <property type="match status" value="1"/>
</dbReference>
<dbReference type="InterPro" id="IPR050300">
    <property type="entry name" value="GDXG_lipolytic_enzyme"/>
</dbReference>
<feature type="domain" description="Alpha/beta hydrolase fold-3" evidence="2">
    <location>
        <begin position="103"/>
        <end position="310"/>
    </location>
</feature>
<accession>A0A7W0HQP8</accession>
<keyword evidence="1" id="KW-0378">Hydrolase</keyword>
<protein>
    <submittedName>
        <fullName evidence="3">Acetyl esterase/lipase</fullName>
    </submittedName>
</protein>
<evidence type="ECO:0000256" key="1">
    <source>
        <dbReference type="ARBA" id="ARBA00022801"/>
    </source>
</evidence>
<sequence>MDDQTPFGELTVRPPYDPELVPVEQALRELLPNLTAESLTARRQPDLNGEVAEQLVGFEQVDLTAGGAVRVEERQVPGPDGAPDITLLILSPVDDRGPKAGIYHIHGGGMVTGERRLGMHMYLPYVAEGHAVAVSVEYRLAPEHPDPAPVEDCYAGLVWTAKNAAELGIDPGRLLIAGESAGGGLAAGTALLARDRDFPALTHQILVCPMLDDRFETHSSRMLEGEGIWDRTSNLFGWTALLGERRGGPDVSPYAAPARATNLAGLPRTYIDAGSVESFRDEVLIYARRLSEAGVNVDLHMWGGGFHGFDMIAAHAAISRASTAVRDEFIRRALEH</sequence>
<dbReference type="PANTHER" id="PTHR48081:SF8">
    <property type="entry name" value="ALPHA_BETA HYDROLASE FOLD-3 DOMAIN-CONTAINING PROTEIN-RELATED"/>
    <property type="match status" value="1"/>
</dbReference>
<dbReference type="InterPro" id="IPR013094">
    <property type="entry name" value="AB_hydrolase_3"/>
</dbReference>
<dbReference type="GO" id="GO:0016787">
    <property type="term" value="F:hydrolase activity"/>
    <property type="evidence" value="ECO:0007669"/>
    <property type="project" value="UniProtKB-KW"/>
</dbReference>
<gene>
    <name evidence="3" type="ORF">HNR30_003383</name>
</gene>
<dbReference type="PANTHER" id="PTHR48081">
    <property type="entry name" value="AB HYDROLASE SUPERFAMILY PROTEIN C4A8.06C"/>
    <property type="match status" value="1"/>
</dbReference>
<dbReference type="Gene3D" id="3.40.50.1820">
    <property type="entry name" value="alpha/beta hydrolase"/>
    <property type="match status" value="1"/>
</dbReference>
<dbReference type="AlphaFoldDB" id="A0A7W0HQP8"/>
<dbReference type="InterPro" id="IPR029058">
    <property type="entry name" value="AB_hydrolase_fold"/>
</dbReference>
<evidence type="ECO:0000313" key="4">
    <source>
        <dbReference type="Proteomes" id="UP000530928"/>
    </source>
</evidence>
<keyword evidence="4" id="KW-1185">Reference proteome</keyword>
<proteinExistence type="predicted"/>
<dbReference type="EMBL" id="JACDUR010000003">
    <property type="protein sequence ID" value="MBA2892042.1"/>
    <property type="molecule type" value="Genomic_DNA"/>
</dbReference>
<dbReference type="Proteomes" id="UP000530928">
    <property type="component" value="Unassembled WGS sequence"/>
</dbReference>
<dbReference type="SUPFAM" id="SSF53474">
    <property type="entry name" value="alpha/beta-Hydrolases"/>
    <property type="match status" value="1"/>
</dbReference>
<organism evidence="3 4">
    <name type="scientific">Nonomuraea soli</name>
    <dbReference type="NCBI Taxonomy" id="1032476"/>
    <lineage>
        <taxon>Bacteria</taxon>
        <taxon>Bacillati</taxon>
        <taxon>Actinomycetota</taxon>
        <taxon>Actinomycetes</taxon>
        <taxon>Streptosporangiales</taxon>
        <taxon>Streptosporangiaceae</taxon>
        <taxon>Nonomuraea</taxon>
    </lineage>
</organism>
<name>A0A7W0HQP8_9ACTN</name>